<organism evidence="5">
    <name type="scientific">freshwater metagenome</name>
    <dbReference type="NCBI Taxonomy" id="449393"/>
    <lineage>
        <taxon>unclassified sequences</taxon>
        <taxon>metagenomes</taxon>
        <taxon>ecological metagenomes</taxon>
    </lineage>
</organism>
<dbReference type="Gene3D" id="3.40.50.300">
    <property type="entry name" value="P-loop containing nucleotide triphosphate hydrolases"/>
    <property type="match status" value="1"/>
</dbReference>
<sequence>MDTDRYRVKPGSKVGLAAWDPADDGGLDKVDGQAQLEKERFELARLQELLYADGRHKLLVVLQAIDAGGKDGTIRSVFERVNPQGVEVTSFKRPTDVEVAHDYLWRVHQHVPRSGILSIFNRSHYEDVLVVRVHGLVPKAQWSKRYGHIKAFEQMLIDEGTTVRKFLLHISKEEQRVRQQERIDDPSKNWKFAKADLEERKHWDAYQAAFEDMVTKTSTAASPWYVIPANRNWYRNLLVTTVLNEALRGLGLRYPPPEEGIAGLVVN</sequence>
<dbReference type="InterPro" id="IPR027417">
    <property type="entry name" value="P-loop_NTPase"/>
</dbReference>
<dbReference type="Pfam" id="PF03976">
    <property type="entry name" value="PPK2"/>
    <property type="match status" value="1"/>
</dbReference>
<dbReference type="InterPro" id="IPR016898">
    <property type="entry name" value="Polyphosphate_phosphotransfera"/>
</dbReference>
<evidence type="ECO:0000256" key="2">
    <source>
        <dbReference type="ARBA" id="ARBA00022777"/>
    </source>
</evidence>
<proteinExistence type="predicted"/>
<evidence type="ECO:0000259" key="3">
    <source>
        <dbReference type="Pfam" id="PF03976"/>
    </source>
</evidence>
<dbReference type="PIRSF" id="PIRSF028756">
    <property type="entry name" value="PPK2_prd"/>
    <property type="match status" value="1"/>
</dbReference>
<keyword evidence="1" id="KW-0808">Transferase</keyword>
<dbReference type="SUPFAM" id="SSF52540">
    <property type="entry name" value="P-loop containing nucleoside triphosphate hydrolases"/>
    <property type="match status" value="1"/>
</dbReference>
<dbReference type="EMBL" id="CAFABA010000232">
    <property type="protein sequence ID" value="CAB4836768.1"/>
    <property type="molecule type" value="Genomic_DNA"/>
</dbReference>
<name>A0A6J7AWX1_9ZZZZ</name>
<dbReference type="EMBL" id="CAFBMH010000014">
    <property type="protein sequence ID" value="CAB4896414.1"/>
    <property type="molecule type" value="Genomic_DNA"/>
</dbReference>
<gene>
    <name evidence="4" type="ORF">UFOPK2754_00471</name>
    <name evidence="5" type="ORF">UFOPK3139_03213</name>
    <name evidence="6" type="ORF">UFOPK3543_00607</name>
</gene>
<reference evidence="5" key="1">
    <citation type="submission" date="2020-05" db="EMBL/GenBank/DDBJ databases">
        <authorList>
            <person name="Chiriac C."/>
            <person name="Salcher M."/>
            <person name="Ghai R."/>
            <person name="Kavagutti S V."/>
        </authorList>
    </citation>
    <scope>NUCLEOTIDE SEQUENCE</scope>
</reference>
<evidence type="ECO:0000313" key="6">
    <source>
        <dbReference type="EMBL" id="CAB4896414.1"/>
    </source>
</evidence>
<evidence type="ECO:0000313" key="5">
    <source>
        <dbReference type="EMBL" id="CAB4836768.1"/>
    </source>
</evidence>
<evidence type="ECO:0000256" key="1">
    <source>
        <dbReference type="ARBA" id="ARBA00022679"/>
    </source>
</evidence>
<dbReference type="GO" id="GO:0006797">
    <property type="term" value="P:polyphosphate metabolic process"/>
    <property type="evidence" value="ECO:0007669"/>
    <property type="project" value="InterPro"/>
</dbReference>
<evidence type="ECO:0000313" key="4">
    <source>
        <dbReference type="EMBL" id="CAB4730876.1"/>
    </source>
</evidence>
<protein>
    <submittedName>
        <fullName evidence="5">Unannotated protein</fullName>
    </submittedName>
</protein>
<dbReference type="PANTHER" id="PTHR34383:SF3">
    <property type="entry name" value="POLYPHOSPHATE:AMP PHOSPHOTRANSFERASE"/>
    <property type="match status" value="1"/>
</dbReference>
<dbReference type="PANTHER" id="PTHR34383">
    <property type="entry name" value="POLYPHOSPHATE:AMP PHOSPHOTRANSFERASE-RELATED"/>
    <property type="match status" value="1"/>
</dbReference>
<dbReference type="EMBL" id="CAEZYR010000010">
    <property type="protein sequence ID" value="CAB4730876.1"/>
    <property type="molecule type" value="Genomic_DNA"/>
</dbReference>
<dbReference type="NCBIfam" id="TIGR03709">
    <property type="entry name" value="PPK2_rel_1"/>
    <property type="match status" value="1"/>
</dbReference>
<dbReference type="GO" id="GO:0008976">
    <property type="term" value="F:polyphosphate kinase activity"/>
    <property type="evidence" value="ECO:0007669"/>
    <property type="project" value="InterPro"/>
</dbReference>
<dbReference type="InterPro" id="IPR022300">
    <property type="entry name" value="PPK2-rel_1"/>
</dbReference>
<dbReference type="AlphaFoldDB" id="A0A6J7AWX1"/>
<feature type="domain" description="Polyphosphate kinase-2-related" evidence="3">
    <location>
        <begin position="27"/>
        <end position="247"/>
    </location>
</feature>
<accession>A0A6J7AWX1</accession>
<dbReference type="InterPro" id="IPR022488">
    <property type="entry name" value="PPK2-related"/>
</dbReference>
<keyword evidence="2" id="KW-0418">Kinase</keyword>